<gene>
    <name evidence="1" type="ORF">SAMN04490355_105610</name>
</gene>
<name>A0A1I4P150_9FIRM</name>
<reference evidence="2" key="1">
    <citation type="submission" date="2016-10" db="EMBL/GenBank/DDBJ databases">
        <authorList>
            <person name="Varghese N."/>
            <person name="Submissions S."/>
        </authorList>
    </citation>
    <scope>NUCLEOTIDE SEQUENCE [LARGE SCALE GENOMIC DNA]</scope>
    <source>
        <strain evidence="2">DSM 13327</strain>
    </source>
</reference>
<sequence length="222" mass="25642">MKSSKMKDYLPDYYRDSRQMNVIMETEGKELDTLEANIQDVEGQFTIQKATWKIPTYEEIFAVTTAAGDTLEQRRARLLSKLRLRSPTTRQEFIRFLEPFANGVEIDQHFSEYLVEFLFTGMKTSFETIDKVLYWTMPAHLDWRLRVNGTFEFGSELYYAGGFQFSSLPRQSEFEEGYGFSSLINPDQGGSLRYPSPEFDSAKGFSNNSRDTGGFFGGLYIK</sequence>
<dbReference type="EMBL" id="FOTS01000056">
    <property type="protein sequence ID" value="SFM21564.1"/>
    <property type="molecule type" value="Genomic_DNA"/>
</dbReference>
<dbReference type="OrthoDB" id="1629754at2"/>
<evidence type="ECO:0000313" key="2">
    <source>
        <dbReference type="Proteomes" id="UP000199520"/>
    </source>
</evidence>
<organism evidence="1 2">
    <name type="scientific">Pelosinus propionicus DSM 13327</name>
    <dbReference type="NCBI Taxonomy" id="1123291"/>
    <lineage>
        <taxon>Bacteria</taxon>
        <taxon>Bacillati</taxon>
        <taxon>Bacillota</taxon>
        <taxon>Negativicutes</taxon>
        <taxon>Selenomonadales</taxon>
        <taxon>Sporomusaceae</taxon>
        <taxon>Pelosinus</taxon>
    </lineage>
</organism>
<dbReference type="STRING" id="1123291.SAMN04490355_105610"/>
<keyword evidence="2" id="KW-1185">Reference proteome</keyword>
<proteinExistence type="predicted"/>
<dbReference type="AlphaFoldDB" id="A0A1I4P150"/>
<accession>A0A1I4P150</accession>
<dbReference type="RefSeq" id="WP_090942713.1">
    <property type="nucleotide sequence ID" value="NZ_FOTS01000056.1"/>
</dbReference>
<dbReference type="Pfam" id="PF10076">
    <property type="entry name" value="Phage_Mu_Gp48"/>
    <property type="match status" value="1"/>
</dbReference>
<evidence type="ECO:0000313" key="1">
    <source>
        <dbReference type="EMBL" id="SFM21564.1"/>
    </source>
</evidence>
<protein>
    <recommendedName>
        <fullName evidence="3">DUF2313 domain-containing protein</fullName>
    </recommendedName>
</protein>
<dbReference type="Proteomes" id="UP000199520">
    <property type="component" value="Unassembled WGS sequence"/>
</dbReference>
<dbReference type="InterPro" id="IPR018755">
    <property type="entry name" value="Phage_Mu_Gp48"/>
</dbReference>
<evidence type="ECO:0008006" key="3">
    <source>
        <dbReference type="Google" id="ProtNLM"/>
    </source>
</evidence>